<evidence type="ECO:0000256" key="1">
    <source>
        <dbReference type="ARBA" id="ARBA00005230"/>
    </source>
</evidence>
<comment type="caution">
    <text evidence="8">The sequence shown here is derived from an EMBL/GenBank/DDBJ whole genome shotgun (WGS) entry which is preliminary data.</text>
</comment>
<evidence type="ECO:0000256" key="6">
    <source>
        <dbReference type="ARBA" id="ARBA00029628"/>
    </source>
</evidence>
<keyword evidence="9" id="KW-1185">Reference proteome</keyword>
<evidence type="ECO:0000256" key="5">
    <source>
        <dbReference type="ARBA" id="ARBA00023163"/>
    </source>
</evidence>
<keyword evidence="5" id="KW-0804">Transcription</keyword>
<protein>
    <recommendedName>
        <fullName evidence="2">Toxin CcdB</fullName>
    </recommendedName>
    <alternativeName>
        <fullName evidence="7">Cytotoxic protein CcdB</fullName>
    </alternativeName>
    <alternativeName>
        <fullName evidence="6">Protein LetD</fullName>
    </alternativeName>
</protein>
<dbReference type="Proteomes" id="UP000553963">
    <property type="component" value="Unassembled WGS sequence"/>
</dbReference>
<evidence type="ECO:0000256" key="4">
    <source>
        <dbReference type="ARBA" id="ARBA00023015"/>
    </source>
</evidence>
<evidence type="ECO:0000313" key="8">
    <source>
        <dbReference type="EMBL" id="MBB3932888.1"/>
    </source>
</evidence>
<dbReference type="GO" id="GO:0006276">
    <property type="term" value="P:plasmid maintenance"/>
    <property type="evidence" value="ECO:0007669"/>
    <property type="project" value="InterPro"/>
</dbReference>
<evidence type="ECO:0000256" key="2">
    <source>
        <dbReference type="ARBA" id="ARBA00015075"/>
    </source>
</evidence>
<dbReference type="AlphaFoldDB" id="A0A840AUP2"/>
<keyword evidence="4" id="KW-0805">Transcription regulation</keyword>
<reference evidence="8 9" key="1">
    <citation type="submission" date="2020-08" db="EMBL/GenBank/DDBJ databases">
        <title>Genomic Encyclopedia of Type Strains, Phase IV (KMG-IV): sequencing the most valuable type-strain genomes for metagenomic binning, comparative biology and taxonomic classification.</title>
        <authorList>
            <person name="Goeker M."/>
        </authorList>
    </citation>
    <scope>NUCLEOTIDE SEQUENCE [LARGE SCALE GENOMIC DNA]</scope>
    <source>
        <strain evidence="8 9">DSM 25966</strain>
    </source>
</reference>
<dbReference type="Pfam" id="PF01845">
    <property type="entry name" value="CcdB"/>
    <property type="match status" value="1"/>
</dbReference>
<dbReference type="RefSeq" id="WP_183400546.1">
    <property type="nucleotide sequence ID" value="NZ_JACIDS010000005.1"/>
</dbReference>
<comment type="similarity">
    <text evidence="1">Belongs to the CcdB toxin family.</text>
</comment>
<proteinExistence type="inferred from homology"/>
<dbReference type="EMBL" id="JACIDS010000005">
    <property type="protein sequence ID" value="MBB3932888.1"/>
    <property type="molecule type" value="Genomic_DNA"/>
</dbReference>
<accession>A0A840AUP2</accession>
<gene>
    <name evidence="8" type="ORF">GGR25_003952</name>
</gene>
<organism evidence="8 9">
    <name type="scientific">Kaistia hirudinis</name>
    <dbReference type="NCBI Taxonomy" id="1293440"/>
    <lineage>
        <taxon>Bacteria</taxon>
        <taxon>Pseudomonadati</taxon>
        <taxon>Pseudomonadota</taxon>
        <taxon>Alphaproteobacteria</taxon>
        <taxon>Hyphomicrobiales</taxon>
        <taxon>Kaistiaceae</taxon>
        <taxon>Kaistia</taxon>
    </lineage>
</organism>
<evidence type="ECO:0000256" key="3">
    <source>
        <dbReference type="ARBA" id="ARBA00022491"/>
    </source>
</evidence>
<dbReference type="SUPFAM" id="SSF50118">
    <property type="entry name" value="Cell growth inhibitor/plasmid maintenance toxic component"/>
    <property type="match status" value="1"/>
</dbReference>
<sequence>MRQFDVHWLRSPHEGLVVILQHDLADQLDTRVVAPLTDVPHRLVVDGLRLKVDFGSGDYLLQIDRLAALSRSAIGPYAGRLEHEQDRIKAGLDLLFLGF</sequence>
<dbReference type="InterPro" id="IPR002712">
    <property type="entry name" value="CcdB"/>
</dbReference>
<keyword evidence="3" id="KW-0678">Repressor</keyword>
<dbReference type="Gene3D" id="2.30.30.110">
    <property type="match status" value="1"/>
</dbReference>
<dbReference type="GO" id="GO:0008657">
    <property type="term" value="F:DNA topoisomerase type II (double strand cut, ATP-hydrolyzing) inhibitor activity"/>
    <property type="evidence" value="ECO:0007669"/>
    <property type="project" value="InterPro"/>
</dbReference>
<name>A0A840AUP2_9HYPH</name>
<evidence type="ECO:0000256" key="7">
    <source>
        <dbReference type="ARBA" id="ARBA00033135"/>
    </source>
</evidence>
<dbReference type="InterPro" id="IPR011067">
    <property type="entry name" value="Plasmid_toxin/cell-grow_inhib"/>
</dbReference>
<evidence type="ECO:0000313" key="9">
    <source>
        <dbReference type="Proteomes" id="UP000553963"/>
    </source>
</evidence>